<dbReference type="EMBL" id="AFQF01002512">
    <property type="protein sequence ID" value="EGU80783.1"/>
    <property type="molecule type" value="Genomic_DNA"/>
</dbReference>
<name>F9FQH0_FUSOF</name>
<keyword evidence="1" id="KW-0472">Membrane</keyword>
<comment type="caution">
    <text evidence="2">The sequence shown here is derived from an EMBL/GenBank/DDBJ whole genome shotgun (WGS) entry which is preliminary data.</text>
</comment>
<gene>
    <name evidence="2" type="ORF">FOXB_08650</name>
</gene>
<accession>F9FQH0</accession>
<evidence type="ECO:0000313" key="2">
    <source>
        <dbReference type="EMBL" id="EGU80783.1"/>
    </source>
</evidence>
<protein>
    <submittedName>
        <fullName evidence="2">Uncharacterized protein</fullName>
    </submittedName>
</protein>
<keyword evidence="1" id="KW-1133">Transmembrane helix</keyword>
<dbReference type="AlphaFoldDB" id="F9FQH0"/>
<evidence type="ECO:0000256" key="1">
    <source>
        <dbReference type="SAM" id="Phobius"/>
    </source>
</evidence>
<feature type="transmembrane region" description="Helical" evidence="1">
    <location>
        <begin position="20"/>
        <end position="39"/>
    </location>
</feature>
<reference evidence="2" key="1">
    <citation type="journal article" date="2012" name="Mol. Plant Microbe Interact.">
        <title>A highly conserved effector in Fusarium oxysporum is required for full virulence on Arabidopsis.</title>
        <authorList>
            <person name="Thatcher L.F."/>
            <person name="Gardiner D.M."/>
            <person name="Kazan K."/>
            <person name="Manners J."/>
        </authorList>
    </citation>
    <scope>NUCLEOTIDE SEQUENCE [LARGE SCALE GENOMIC DNA]</scope>
    <source>
        <strain evidence="2">Fo5176</strain>
    </source>
</reference>
<sequence>MTLWHGNDDYANVLAGSRPFISHQISLPLPWLVSLLGFFRTRLRQSKDLNDRARVVLTPPMTSGLVGKTTPCFLGHTSLNRSRIQATSNKPAS</sequence>
<proteinExistence type="predicted"/>
<organism evidence="2">
    <name type="scientific">Fusarium oxysporum (strain Fo5176)</name>
    <name type="common">Fusarium vascular wilt</name>
    <dbReference type="NCBI Taxonomy" id="660025"/>
    <lineage>
        <taxon>Eukaryota</taxon>
        <taxon>Fungi</taxon>
        <taxon>Dikarya</taxon>
        <taxon>Ascomycota</taxon>
        <taxon>Pezizomycotina</taxon>
        <taxon>Sordariomycetes</taxon>
        <taxon>Hypocreomycetidae</taxon>
        <taxon>Hypocreales</taxon>
        <taxon>Nectriaceae</taxon>
        <taxon>Fusarium</taxon>
        <taxon>Fusarium oxysporum species complex</taxon>
    </lineage>
</organism>
<keyword evidence="1" id="KW-0812">Transmembrane</keyword>